<gene>
    <name evidence="1" type="ORF">COS11_07930</name>
</gene>
<proteinExistence type="predicted"/>
<dbReference type="InterPro" id="IPR020994">
    <property type="entry name" value="Uncharacterised_Ca-bd_CcbP"/>
</dbReference>
<name>A0A2M7E6K5_9BACT</name>
<evidence type="ECO:0000313" key="2">
    <source>
        <dbReference type="Proteomes" id="UP000228886"/>
    </source>
</evidence>
<dbReference type="Pfam" id="PF11535">
    <property type="entry name" value="Calci_bind_CcbP"/>
    <property type="match status" value="1"/>
</dbReference>
<reference evidence="2" key="1">
    <citation type="submission" date="2017-09" db="EMBL/GenBank/DDBJ databases">
        <title>Depth-based differentiation of microbial function through sediment-hosted aquifers and enrichment of novel symbionts in the deep terrestrial subsurface.</title>
        <authorList>
            <person name="Probst A.J."/>
            <person name="Ladd B."/>
            <person name="Jarett J.K."/>
            <person name="Geller-Mcgrath D.E."/>
            <person name="Sieber C.M.K."/>
            <person name="Emerson J.B."/>
            <person name="Anantharaman K."/>
            <person name="Thomas B.C."/>
            <person name="Malmstrom R."/>
            <person name="Stieglmeier M."/>
            <person name="Klingl A."/>
            <person name="Woyke T."/>
            <person name="Ryan C.M."/>
            <person name="Banfield J.F."/>
        </authorList>
    </citation>
    <scope>NUCLEOTIDE SEQUENCE [LARGE SCALE GENOMIC DNA]</scope>
</reference>
<organism evidence="1 2">
    <name type="scientific">bacterium (Candidatus Ratteibacteria) CG01_land_8_20_14_3_00_40_19</name>
    <dbReference type="NCBI Taxonomy" id="2014290"/>
    <lineage>
        <taxon>Bacteria</taxon>
        <taxon>Candidatus Ratteibacteria</taxon>
    </lineage>
</organism>
<dbReference type="AlphaFoldDB" id="A0A2M7E6K5"/>
<protein>
    <submittedName>
        <fullName evidence="1">Uncharacterized protein</fullName>
    </submittedName>
</protein>
<dbReference type="EMBL" id="PETL01000379">
    <property type="protein sequence ID" value="PIV63343.1"/>
    <property type="molecule type" value="Genomic_DNA"/>
</dbReference>
<accession>A0A2M7E6K5</accession>
<evidence type="ECO:0000313" key="1">
    <source>
        <dbReference type="EMBL" id="PIV63343.1"/>
    </source>
</evidence>
<sequence length="168" mass="20198">MEFLYDGACGVECQARNCQRHYFKERNQSGNFREIMKKPYDSSWNLIKSGRGNLPKSEEVLDKKYQEWKKRDWKQWLEKNLVFPFMVERKEDDDDTYFTDIAKHTPFRLGHKMKVLKLSSEDDLYGIMIKVREGRRVGSAPLCDVEVTPRSDRNFWPVREYVVWFANR</sequence>
<dbReference type="Proteomes" id="UP000228886">
    <property type="component" value="Unassembled WGS sequence"/>
</dbReference>
<comment type="caution">
    <text evidence="1">The sequence shown here is derived from an EMBL/GenBank/DDBJ whole genome shotgun (WGS) entry which is preliminary data.</text>
</comment>